<feature type="chain" id="PRO_5016257751" evidence="1">
    <location>
        <begin position="20"/>
        <end position="158"/>
    </location>
</feature>
<keyword evidence="1" id="KW-0732">Signal</keyword>
<evidence type="ECO:0000313" key="2">
    <source>
        <dbReference type="EMBL" id="PYH37841.1"/>
    </source>
</evidence>
<organism evidence="2 3">
    <name type="scientific">Aspergillus neoniger (strain CBS 115656)</name>
    <dbReference type="NCBI Taxonomy" id="1448310"/>
    <lineage>
        <taxon>Eukaryota</taxon>
        <taxon>Fungi</taxon>
        <taxon>Dikarya</taxon>
        <taxon>Ascomycota</taxon>
        <taxon>Pezizomycotina</taxon>
        <taxon>Eurotiomycetes</taxon>
        <taxon>Eurotiomycetidae</taxon>
        <taxon>Eurotiales</taxon>
        <taxon>Aspergillaceae</taxon>
        <taxon>Aspergillus</taxon>
        <taxon>Aspergillus subgen. Circumdati</taxon>
    </lineage>
</organism>
<reference evidence="2" key="1">
    <citation type="submission" date="2016-12" db="EMBL/GenBank/DDBJ databases">
        <title>The genomes of Aspergillus section Nigri reveals drivers in fungal speciation.</title>
        <authorList>
            <consortium name="DOE Joint Genome Institute"/>
            <person name="Vesth T.C."/>
            <person name="Nybo J."/>
            <person name="Theobald S."/>
            <person name="Brandl J."/>
            <person name="Frisvad J.C."/>
            <person name="Nielsen K.F."/>
            <person name="Lyhne E.K."/>
            <person name="Kogle M.E."/>
            <person name="Kuo A."/>
            <person name="Riley R."/>
            <person name="Clum A."/>
            <person name="Nolan M."/>
            <person name="Lipzen A."/>
            <person name="Salamov A."/>
            <person name="Henrissat B."/>
            <person name="Wiebenga A."/>
            <person name="De Vries R.P."/>
            <person name="Grigoriev I.V."/>
            <person name="Mortensen U.H."/>
            <person name="Andersen M.R."/>
            <person name="Baker S.E."/>
        </authorList>
    </citation>
    <scope>NUCLEOTIDE SEQUENCE [LARGE SCALE GENOMIC DNA]</scope>
    <source>
        <strain evidence="2">CBS 115656</strain>
    </source>
</reference>
<dbReference type="Proteomes" id="UP000247647">
    <property type="component" value="Unassembled WGS sequence"/>
</dbReference>
<sequence>MSFTLVGFLAALLTIYLWQRMDLPTEDILNNTSGNRVGNVPLQLKALRRLTACFINTAHEDAPMVKEIPTEYQLIRCSRECTLPMRLISFPVYSTCKWETIIGIHLTEQSPPVIDTGTTLSSDRHPRAYIDNHISLPKPFSGLLTEVKEEPCANTPLL</sequence>
<name>A0A318YT43_ASPNB</name>
<dbReference type="RefSeq" id="XP_025483319.1">
    <property type="nucleotide sequence ID" value="XM_025618458.1"/>
</dbReference>
<dbReference type="EMBL" id="KZ821449">
    <property type="protein sequence ID" value="PYH37841.1"/>
    <property type="molecule type" value="Genomic_DNA"/>
</dbReference>
<keyword evidence="3" id="KW-1185">Reference proteome</keyword>
<evidence type="ECO:0000256" key="1">
    <source>
        <dbReference type="SAM" id="SignalP"/>
    </source>
</evidence>
<protein>
    <submittedName>
        <fullName evidence="2">Uncharacterized protein</fullName>
    </submittedName>
</protein>
<proteinExistence type="predicted"/>
<feature type="signal peptide" evidence="1">
    <location>
        <begin position="1"/>
        <end position="19"/>
    </location>
</feature>
<accession>A0A318YT43</accession>
<dbReference type="GeneID" id="37120914"/>
<dbReference type="AlphaFoldDB" id="A0A318YT43"/>
<gene>
    <name evidence="2" type="ORF">BO87DRAFT_187372</name>
</gene>
<evidence type="ECO:0000313" key="3">
    <source>
        <dbReference type="Proteomes" id="UP000247647"/>
    </source>
</evidence>